<dbReference type="AlphaFoldDB" id="A0A6G2DGG9"/>
<feature type="non-terminal residue" evidence="1">
    <location>
        <position position="1"/>
    </location>
</feature>
<comment type="caution">
    <text evidence="1">The sequence shown here is derived from an EMBL/GenBank/DDBJ whole genome shotgun (WGS) entry which is preliminary data.</text>
</comment>
<gene>
    <name evidence="1" type="ORF">GM540_17130</name>
</gene>
<evidence type="ECO:0000313" key="2">
    <source>
        <dbReference type="Proteomes" id="UP000483094"/>
    </source>
</evidence>
<sequence>LLGKLIAFHSMKYEEQQKRTIEEMDVEIAYYEGDWSFFPYSDKRKENLSNPIISLVNDSDMMWDEKASLSTTGLNNPIK</sequence>
<protein>
    <submittedName>
        <fullName evidence="1">Bacteriocin-associated integral membrane family protein</fullName>
    </submittedName>
</protein>
<organism evidence="1 2">
    <name type="scientific">Streptococcus pneumoniae</name>
    <dbReference type="NCBI Taxonomy" id="1313"/>
    <lineage>
        <taxon>Bacteria</taxon>
        <taxon>Bacillati</taxon>
        <taxon>Bacillota</taxon>
        <taxon>Bacilli</taxon>
        <taxon>Lactobacillales</taxon>
        <taxon>Streptococcaceae</taxon>
        <taxon>Streptococcus</taxon>
    </lineage>
</organism>
<dbReference type="EMBL" id="WNHQ01002454">
    <property type="protein sequence ID" value="MTV75654.1"/>
    <property type="molecule type" value="Genomic_DNA"/>
</dbReference>
<accession>A0A6G2DGG9</accession>
<dbReference type="Proteomes" id="UP000483094">
    <property type="component" value="Unassembled WGS sequence"/>
</dbReference>
<name>A0A6G2DGG9_STREE</name>
<proteinExistence type="predicted"/>
<reference evidence="1 2" key="1">
    <citation type="submission" date="2019-11" db="EMBL/GenBank/DDBJ databases">
        <title>Growth characteristics of pneumococcus vary with the chemical composition of the capsule and with environmental conditions.</title>
        <authorList>
            <person name="Tothpal A."/>
            <person name="Desobry K."/>
            <person name="Joshi S."/>
            <person name="Wyllie A.L."/>
            <person name="Weinberger D.M."/>
        </authorList>
    </citation>
    <scope>NUCLEOTIDE SEQUENCE [LARGE SCALE GENOMIC DNA]</scope>
    <source>
        <strain evidence="2">pnumococcus19F</strain>
    </source>
</reference>
<feature type="non-terminal residue" evidence="1">
    <location>
        <position position="79"/>
    </location>
</feature>
<evidence type="ECO:0000313" key="1">
    <source>
        <dbReference type="EMBL" id="MTV75654.1"/>
    </source>
</evidence>